<dbReference type="EMBL" id="JABRWQ010000010">
    <property type="protein sequence ID" value="NRD24894.1"/>
    <property type="molecule type" value="Genomic_DNA"/>
</dbReference>
<feature type="transmembrane region" description="Helical" evidence="1">
    <location>
        <begin position="9"/>
        <end position="29"/>
    </location>
</feature>
<evidence type="ECO:0000313" key="2">
    <source>
        <dbReference type="EMBL" id="NRD24894.1"/>
    </source>
</evidence>
<dbReference type="Proteomes" id="UP000805085">
    <property type="component" value="Unassembled WGS sequence"/>
</dbReference>
<feature type="transmembrane region" description="Helical" evidence="1">
    <location>
        <begin position="137"/>
        <end position="155"/>
    </location>
</feature>
<keyword evidence="1" id="KW-0812">Transmembrane</keyword>
<evidence type="ECO:0000313" key="3">
    <source>
        <dbReference type="Proteomes" id="UP000805085"/>
    </source>
</evidence>
<sequence>MKNFKKTSFLSLTLGWIGLIITHIIWSNLRYENASGGDTGVVLFWASFFLLIFYGLFILIPQKKIIKLTEKLNLSLFTFLSGIYTLIGFTILIGWGFLMADNFYGVFLDAFVCGLIFGLTFHLIWNKKRNELKQIHLIPILILPIFFLFIYLFAFPKLLPSFAYNAVPQYVRHDILKNTIPKFKVGDKLSELQKALPGEFDFENCKGNYGAQLEDFQFVIVVNCCEIVKIEYGPRNGKGIIMSGGIEKPCS</sequence>
<organism evidence="2 3">
    <name type="scientific">Winogradskyella litoriviva</name>
    <dbReference type="NCBI Taxonomy" id="1220182"/>
    <lineage>
        <taxon>Bacteria</taxon>
        <taxon>Pseudomonadati</taxon>
        <taxon>Bacteroidota</taxon>
        <taxon>Flavobacteriia</taxon>
        <taxon>Flavobacteriales</taxon>
        <taxon>Flavobacteriaceae</taxon>
        <taxon>Winogradskyella</taxon>
    </lineage>
</organism>
<proteinExistence type="predicted"/>
<keyword evidence="1" id="KW-0472">Membrane</keyword>
<dbReference type="RefSeq" id="WP_173302538.1">
    <property type="nucleotide sequence ID" value="NZ_JABRWQ010000010.1"/>
</dbReference>
<feature type="transmembrane region" description="Helical" evidence="1">
    <location>
        <begin position="72"/>
        <end position="97"/>
    </location>
</feature>
<name>A0ABX2E937_9FLAO</name>
<accession>A0ABX2E937</accession>
<keyword evidence="3" id="KW-1185">Reference proteome</keyword>
<keyword evidence="1" id="KW-1133">Transmembrane helix</keyword>
<feature type="transmembrane region" description="Helical" evidence="1">
    <location>
        <begin position="103"/>
        <end position="125"/>
    </location>
</feature>
<comment type="caution">
    <text evidence="2">The sequence shown here is derived from an EMBL/GenBank/DDBJ whole genome shotgun (WGS) entry which is preliminary data.</text>
</comment>
<feature type="transmembrane region" description="Helical" evidence="1">
    <location>
        <begin position="41"/>
        <end position="60"/>
    </location>
</feature>
<evidence type="ECO:0000256" key="1">
    <source>
        <dbReference type="SAM" id="Phobius"/>
    </source>
</evidence>
<gene>
    <name evidence="2" type="ORF">HNV10_16690</name>
</gene>
<protein>
    <submittedName>
        <fullName evidence="2">Uncharacterized protein</fullName>
    </submittedName>
</protein>
<reference evidence="2 3" key="1">
    <citation type="journal article" date="2015" name="Int. J. Syst. Evol. Microbiol.">
        <title>Winogradskyella litoriviva sp. nov., isolated from coastal seawater.</title>
        <authorList>
            <person name="Nedashkovskaya O.I."/>
            <person name="Kukhlevskiy A.D."/>
            <person name="Zhukova N.V."/>
            <person name="Kim S.J."/>
            <person name="Rhee S.K."/>
            <person name="Mikhailov V.V."/>
        </authorList>
    </citation>
    <scope>NUCLEOTIDE SEQUENCE [LARGE SCALE GENOMIC DNA]</scope>
    <source>
        <strain evidence="2 3">KMM6491</strain>
    </source>
</reference>